<name>A0A6N1NN55_9VIRU</name>
<proteinExistence type="predicted"/>
<protein>
    <submittedName>
        <fullName evidence="1">Putative orfan</fullName>
    </submittedName>
</protein>
<accession>A0A6N1NN55</accession>
<organism evidence="1">
    <name type="scientific">Tupanvirus soda lake</name>
    <dbReference type="NCBI Taxonomy" id="2126985"/>
    <lineage>
        <taxon>Viruses</taxon>
        <taxon>Varidnaviria</taxon>
        <taxon>Bamfordvirae</taxon>
        <taxon>Nucleocytoviricota</taxon>
        <taxon>Megaviricetes</taxon>
        <taxon>Imitervirales</taxon>
        <taxon>Mimiviridae</taxon>
        <taxon>Megamimivirinae</taxon>
        <taxon>Tupanvirus</taxon>
        <taxon>Tupanvirus salinum</taxon>
    </lineage>
</organism>
<dbReference type="EMBL" id="KY523104">
    <property type="protein sequence ID" value="QKU35735.1"/>
    <property type="molecule type" value="Genomic_DNA"/>
</dbReference>
<reference evidence="1" key="1">
    <citation type="submission" date="2017-01" db="EMBL/GenBank/DDBJ databases">
        <authorList>
            <person name="Assis F.L."/>
            <person name="Abrahao J.S."/>
            <person name="Silva L."/>
            <person name="Khalil J.B."/>
            <person name="Rodrigues R."/>
            <person name="Silva L.S."/>
            <person name="Arantes T."/>
            <person name="Boratto P."/>
            <person name="Andrade M."/>
            <person name="Kroon E.G."/>
            <person name="Ribeiro B."/>
            <person name="Bergier I."/>
            <person name="Seligmann H."/>
            <person name="Ghigo E."/>
            <person name="Colson P."/>
            <person name="Levasseur A."/>
            <person name="Raoult D."/>
            <person name="Scola B.L."/>
        </authorList>
    </citation>
    <scope>NUCLEOTIDE SEQUENCE</scope>
    <source>
        <strain evidence="1">Soda lake</strain>
    </source>
</reference>
<reference evidence="1" key="2">
    <citation type="journal article" date="2018" name="Nat. Commun.">
        <title>Tailed giant Tupanvirus possesses the most complete translational apparatus of the known virosphere.</title>
        <authorList>
            <person name="Abrahao J."/>
            <person name="Silva L."/>
            <person name="Silva L.S."/>
            <person name="Khalil J.Y.B."/>
            <person name="Rodrigues R."/>
            <person name="Arantes T."/>
            <person name="Assis F."/>
            <person name="Boratto P."/>
            <person name="Andrade M."/>
            <person name="Kroon E.G."/>
            <person name="Ribeiro B."/>
            <person name="Bergier I."/>
            <person name="Seligmann H."/>
            <person name="Ghigo E."/>
            <person name="Colson P."/>
            <person name="Levasseur A."/>
            <person name="Kroemer G."/>
            <person name="Raoult D."/>
            <person name="La Scola B."/>
        </authorList>
    </citation>
    <scope>NUCLEOTIDE SEQUENCE [LARGE SCALE GENOMIC DNA]</scope>
    <source>
        <strain evidence="1">Soda lake</strain>
    </source>
</reference>
<sequence length="216" mass="25009">MDKLYFCHKNAQYKLLIFVGLIEKTENSNTIDTSTIDNFSDFNIIPSRTKYECSQNEEETSLATTPMTKTDTYANINEAIKDYIKNKYQSDVTFTDTTPTDVQANVQMASGYYVICNKLYKKIVTRYEPGYIYNTYESTFYKIGSFCLEPHNTEYYTFVANKKENCDLSLANISNIVSDIIAHDSTKNISKNDHIALSYSIWSTFLEFKKKFNTNF</sequence>
<dbReference type="GeneID" id="80519180"/>
<dbReference type="KEGG" id="vg:80519180"/>
<evidence type="ECO:0000313" key="1">
    <source>
        <dbReference type="EMBL" id="QKU35735.1"/>
    </source>
</evidence>
<dbReference type="RefSeq" id="YP_010782416.1">
    <property type="nucleotide sequence ID" value="NC_075039.1"/>
</dbReference>